<feature type="domain" description="NADH:ubiquinone oxidoreductase-like 20kDa subunit" evidence="4">
    <location>
        <begin position="482"/>
        <end position="556"/>
    </location>
</feature>
<keyword evidence="3" id="KW-0411">Iron-sulfur</keyword>
<dbReference type="GO" id="GO:0032981">
    <property type="term" value="P:mitochondrial respiratory chain complex I assembly"/>
    <property type="evidence" value="ECO:0007669"/>
    <property type="project" value="TreeGrafter"/>
</dbReference>
<evidence type="ECO:0000256" key="2">
    <source>
        <dbReference type="ARBA" id="ARBA00023242"/>
    </source>
</evidence>
<comment type="similarity">
    <text evidence="1 3">Belongs to the complex I 20 kDa subunit family.</text>
</comment>
<dbReference type="GO" id="GO:0045271">
    <property type="term" value="C:respiratory chain complex I"/>
    <property type="evidence" value="ECO:0007669"/>
    <property type="project" value="TreeGrafter"/>
</dbReference>
<keyword evidence="3" id="KW-0479">Metal-binding</keyword>
<dbReference type="Pfam" id="PF11951">
    <property type="entry name" value="Fungal_trans_2"/>
    <property type="match status" value="1"/>
</dbReference>
<proteinExistence type="inferred from homology"/>
<name>A0A8H4ZCJ1_FUSOX</name>
<dbReference type="Proteomes" id="UP000558688">
    <property type="component" value="Unassembled WGS sequence"/>
</dbReference>
<keyword evidence="3" id="KW-0004">4Fe-4S</keyword>
<dbReference type="PANTHER" id="PTHR11995">
    <property type="entry name" value="NADH DEHYDROGENASE"/>
    <property type="match status" value="1"/>
</dbReference>
<dbReference type="GO" id="GO:0051539">
    <property type="term" value="F:4 iron, 4 sulfur cluster binding"/>
    <property type="evidence" value="ECO:0007669"/>
    <property type="project" value="UniProtKB-KW"/>
</dbReference>
<protein>
    <recommendedName>
        <fullName evidence="4">NADH:ubiquinone oxidoreductase-like 20kDa subunit domain-containing protein</fullName>
    </recommendedName>
</protein>
<sequence length="583" mass="65379">MRYAHPVSIDNVWSPPGQTTQCNALDCASAESEPSNHLSSGTLLPDSTDTLRLGQSWKRDLELMHHYCTVTSNTMACQESARHVWRVIFPQEGYIHEYLMHGILSLAALHKAFLIPSRRDIYLTQSSFHHSIGQKTFTALLPNVTSANWQPIFCFATIVIAYVLSHSIRSSCDSQPETTPISRTLELFSVTKGIKAILLPFIPQLNHTRLAPLVTSVWLVSVDPVPDPKPSLEYSLLPDDIFYALSCLRRFLSETEPPEKKVDYEKAVTILEVSAIQTAYADVNVEVGAILLWPFFLPDSVVADIRERKPHGLVILAYYAVFVNALDRSYWFLRGWGQKLLEDIENEIGSREQSRELLTVSIVHSFLNMSLSGSKKVIRFPRDLSAFGSGIVRALQTNRPLPANATKHMNTAHSLDYESPNVKLSTNPSFGRKELPLVTQDGNKGLASYALLWNDGISTTIDTIANWAREGSLWPMTFGLACCAVEMMHLSAPRYDQDRLGTFFRASPRQSDVMIVAGTLTNKMAPALRQVYDQMPEPRWVISMGSCANGGGYYHSVTPSFEVLTESHRSIYMYRAVHQLPKR</sequence>
<keyword evidence="3" id="KW-0408">Iron</keyword>
<evidence type="ECO:0000259" key="4">
    <source>
        <dbReference type="Pfam" id="PF01058"/>
    </source>
</evidence>
<evidence type="ECO:0000313" key="6">
    <source>
        <dbReference type="Proteomes" id="UP000558688"/>
    </source>
</evidence>
<dbReference type="GO" id="GO:0008137">
    <property type="term" value="F:NADH dehydrogenase (ubiquinone) activity"/>
    <property type="evidence" value="ECO:0007669"/>
    <property type="project" value="InterPro"/>
</dbReference>
<dbReference type="Pfam" id="PF01058">
    <property type="entry name" value="Oxidored_q6"/>
    <property type="match status" value="1"/>
</dbReference>
<dbReference type="GO" id="GO:0005739">
    <property type="term" value="C:mitochondrion"/>
    <property type="evidence" value="ECO:0007669"/>
    <property type="project" value="GOC"/>
</dbReference>
<reference evidence="5" key="1">
    <citation type="submission" date="2020-02" db="EMBL/GenBank/DDBJ databases">
        <title>Identification and distribution of gene clusters putatively required for synthesis of sphingolipid metabolism inhibitors in phylogenetically diverse species of the filamentous fungus Fusarium.</title>
        <authorList>
            <person name="Kim H.-S."/>
            <person name="Busman M."/>
            <person name="Brown D.W."/>
            <person name="Divon H."/>
            <person name="Uhlig S."/>
            <person name="Proctor R.H."/>
        </authorList>
    </citation>
    <scope>NUCLEOTIDE SEQUENCE [LARGE SCALE GENOMIC DNA]</scope>
    <source>
        <strain evidence="5">NRRL 39464</strain>
    </source>
</reference>
<dbReference type="InterPro" id="IPR006138">
    <property type="entry name" value="NADH_UQ_OxRdtase_20Kd_su"/>
</dbReference>
<keyword evidence="3" id="KW-0520">NAD</keyword>
<dbReference type="InterPro" id="IPR006137">
    <property type="entry name" value="NADH_UbQ_OxRdtase-like_20kDa"/>
</dbReference>
<evidence type="ECO:0000256" key="3">
    <source>
        <dbReference type="RuleBase" id="RU004464"/>
    </source>
</evidence>
<dbReference type="SUPFAM" id="SSF56770">
    <property type="entry name" value="HydA/Nqo6-like"/>
    <property type="match status" value="1"/>
</dbReference>
<evidence type="ECO:0000256" key="1">
    <source>
        <dbReference type="ARBA" id="ARBA00009173"/>
    </source>
</evidence>
<dbReference type="PANTHER" id="PTHR11995:SF14">
    <property type="entry name" value="NADH DEHYDROGENASE [UBIQUINONE] IRON-SULFUR PROTEIN 7, MITOCHONDRIAL"/>
    <property type="match status" value="1"/>
</dbReference>
<dbReference type="EMBL" id="JAAFOW010003959">
    <property type="protein sequence ID" value="KAF5243632.1"/>
    <property type="molecule type" value="Genomic_DNA"/>
</dbReference>
<gene>
    <name evidence="5" type="ORF">FOXYS1_15298</name>
</gene>
<dbReference type="AlphaFoldDB" id="A0A8H4ZCJ1"/>
<dbReference type="GO" id="GO:0009060">
    <property type="term" value="P:aerobic respiration"/>
    <property type="evidence" value="ECO:0007669"/>
    <property type="project" value="TreeGrafter"/>
</dbReference>
<dbReference type="Gene3D" id="3.40.50.12280">
    <property type="match status" value="1"/>
</dbReference>
<evidence type="ECO:0000313" key="5">
    <source>
        <dbReference type="EMBL" id="KAF5243632.1"/>
    </source>
</evidence>
<dbReference type="GO" id="GO:0046872">
    <property type="term" value="F:metal ion binding"/>
    <property type="evidence" value="ECO:0007669"/>
    <property type="project" value="UniProtKB-KW"/>
</dbReference>
<dbReference type="GO" id="GO:0048038">
    <property type="term" value="F:quinone binding"/>
    <property type="evidence" value="ECO:0007669"/>
    <property type="project" value="InterPro"/>
</dbReference>
<organism evidence="5 6">
    <name type="scientific">Fusarium oxysporum</name>
    <name type="common">Fusarium vascular wilt</name>
    <dbReference type="NCBI Taxonomy" id="5507"/>
    <lineage>
        <taxon>Eukaryota</taxon>
        <taxon>Fungi</taxon>
        <taxon>Dikarya</taxon>
        <taxon>Ascomycota</taxon>
        <taxon>Pezizomycotina</taxon>
        <taxon>Sordariomycetes</taxon>
        <taxon>Hypocreomycetidae</taxon>
        <taxon>Hypocreales</taxon>
        <taxon>Nectriaceae</taxon>
        <taxon>Fusarium</taxon>
        <taxon>Fusarium oxysporum species complex</taxon>
    </lineage>
</organism>
<accession>A0A8H4ZCJ1</accession>
<dbReference type="NCBIfam" id="NF005012">
    <property type="entry name" value="PRK06411.1"/>
    <property type="match status" value="1"/>
</dbReference>
<keyword evidence="2" id="KW-0539">Nucleus</keyword>
<dbReference type="GO" id="GO:0015990">
    <property type="term" value="P:electron transport coupled proton transport"/>
    <property type="evidence" value="ECO:0007669"/>
    <property type="project" value="TreeGrafter"/>
</dbReference>
<dbReference type="NCBIfam" id="TIGR01957">
    <property type="entry name" value="nuoB_fam"/>
    <property type="match status" value="1"/>
</dbReference>
<comment type="caution">
    <text evidence="5">The sequence shown here is derived from an EMBL/GenBank/DDBJ whole genome shotgun (WGS) entry which is preliminary data.</text>
</comment>
<dbReference type="InterPro" id="IPR021858">
    <property type="entry name" value="Fun_TF"/>
</dbReference>